<feature type="transmembrane region" description="Helical" evidence="9">
    <location>
        <begin position="131"/>
        <end position="153"/>
    </location>
</feature>
<evidence type="ECO:0000259" key="11">
    <source>
        <dbReference type="PROSITE" id="PS50929"/>
    </source>
</evidence>
<dbReference type="AlphaFoldDB" id="A0A2V4EG12"/>
<dbReference type="RefSeq" id="WP_110434784.1">
    <property type="nucleotide sequence ID" value="NZ_QGLR01000018.1"/>
</dbReference>
<evidence type="ECO:0000313" key="13">
    <source>
        <dbReference type="Proteomes" id="UP000247932"/>
    </source>
</evidence>
<dbReference type="Gene3D" id="1.20.1560.10">
    <property type="entry name" value="ABC transporter type 1, transmembrane domain"/>
    <property type="match status" value="1"/>
</dbReference>
<dbReference type="PROSITE" id="PS00211">
    <property type="entry name" value="ABC_TRANSPORTER_1"/>
    <property type="match status" value="1"/>
</dbReference>
<dbReference type="InterPro" id="IPR027417">
    <property type="entry name" value="P-loop_NTPase"/>
</dbReference>
<dbReference type="InterPro" id="IPR039421">
    <property type="entry name" value="Type_1_exporter"/>
</dbReference>
<feature type="domain" description="ABC transporter" evidence="10">
    <location>
        <begin position="338"/>
        <end position="573"/>
    </location>
</feature>
<feature type="transmembrane region" description="Helical" evidence="9">
    <location>
        <begin position="159"/>
        <end position="179"/>
    </location>
</feature>
<evidence type="ECO:0000256" key="1">
    <source>
        <dbReference type="ARBA" id="ARBA00004651"/>
    </source>
</evidence>
<dbReference type="GO" id="GO:0015421">
    <property type="term" value="F:ABC-type oligopeptide transporter activity"/>
    <property type="evidence" value="ECO:0007669"/>
    <property type="project" value="TreeGrafter"/>
</dbReference>
<evidence type="ECO:0000256" key="3">
    <source>
        <dbReference type="ARBA" id="ARBA00022475"/>
    </source>
</evidence>
<keyword evidence="5" id="KW-0547">Nucleotide-binding</keyword>
<dbReference type="EMBL" id="QGLR01000018">
    <property type="protein sequence ID" value="PXZ03618.1"/>
    <property type="molecule type" value="Genomic_DNA"/>
</dbReference>
<dbReference type="Proteomes" id="UP000247932">
    <property type="component" value="Unassembled WGS sequence"/>
</dbReference>
<accession>A0A2V4EG12</accession>
<name>A0A2V4EG12_9GAMM</name>
<dbReference type="OrthoDB" id="9806127at2"/>
<keyword evidence="8 9" id="KW-0472">Membrane</keyword>
<dbReference type="CDD" id="cd07346">
    <property type="entry name" value="ABC_6TM_exporters"/>
    <property type="match status" value="1"/>
</dbReference>
<dbReference type="GO" id="GO:0005524">
    <property type="term" value="F:ATP binding"/>
    <property type="evidence" value="ECO:0007669"/>
    <property type="project" value="UniProtKB-KW"/>
</dbReference>
<protein>
    <submittedName>
        <fullName evidence="12">ABC transporter ATP-binding protein</fullName>
    </submittedName>
</protein>
<feature type="transmembrane region" description="Helical" evidence="9">
    <location>
        <begin position="245"/>
        <end position="269"/>
    </location>
</feature>
<dbReference type="PROSITE" id="PS50893">
    <property type="entry name" value="ABC_TRANSPORTER_2"/>
    <property type="match status" value="1"/>
</dbReference>
<evidence type="ECO:0000313" key="12">
    <source>
        <dbReference type="EMBL" id="PXZ03618.1"/>
    </source>
</evidence>
<keyword evidence="6 12" id="KW-0067">ATP-binding</keyword>
<sequence length="591" mass="65895">MLIKFIRAGYQLAGYQDRRLTKGLSLAALDGCLLTVSYFIVAQLILSVFNTTISLPIILLSAVGLLSCLLGRIYLSNLALSHVFGGTYAMMAEARIRIINHLHALPLGWFSAKRTGDLSVRLTSDLELIEWLWSHFLAVFTSTIFTMLLILALLCWIDLFLALLVIITIPFSFWVMSLTQRVISRYDEKMLDTASNAQAELYDYIQGINVIRCFGQFGTAWKRLSNALFQQYQAQLVLETKPSALVALFGFVSEFSFLLLLVSGGYLLFQERLDIQHFILLNFFSLIVYRQLQTLGDGLIKLRFSSRAMERIKKLLSETSVATYNDGNASIIPSSNEITIKQLSFTYPEQSCPALQNIDCHIHANAITAIVGPSGSGKSTLLQLIAQMWTPDSGQILWGEYDTKIIASEILDRNIAMVFQDVVLFSASVFDNILIGNQNATAEEVIQAAKLAQADEFIQKLPDGYQTILGDNGYSLSGGERQRLSIARALLKKAPIILLDEATASVDASTEVAIHRVLENLSQHCTVVVVAHRLNTIQKAQKILVMHAGCLLEQGDHDTLLRQNGLYAQLWQRQQQSLSWQLTPNKQGMTT</sequence>
<dbReference type="InterPro" id="IPR003593">
    <property type="entry name" value="AAA+_ATPase"/>
</dbReference>
<evidence type="ECO:0000256" key="2">
    <source>
        <dbReference type="ARBA" id="ARBA00022448"/>
    </source>
</evidence>
<dbReference type="Gene3D" id="3.40.50.300">
    <property type="entry name" value="P-loop containing nucleotide triphosphate hydrolases"/>
    <property type="match status" value="1"/>
</dbReference>
<feature type="transmembrane region" description="Helical" evidence="9">
    <location>
        <begin position="55"/>
        <end position="75"/>
    </location>
</feature>
<evidence type="ECO:0000256" key="7">
    <source>
        <dbReference type="ARBA" id="ARBA00022989"/>
    </source>
</evidence>
<keyword evidence="7 9" id="KW-1133">Transmembrane helix</keyword>
<gene>
    <name evidence="12" type="ORF">DKK70_15440</name>
</gene>
<organism evidence="12 13">
    <name type="scientific">Gilliamella apicola</name>
    <dbReference type="NCBI Taxonomy" id="1196095"/>
    <lineage>
        <taxon>Bacteria</taxon>
        <taxon>Pseudomonadati</taxon>
        <taxon>Pseudomonadota</taxon>
        <taxon>Gammaproteobacteria</taxon>
        <taxon>Orbales</taxon>
        <taxon>Orbaceae</taxon>
        <taxon>Gilliamella</taxon>
    </lineage>
</organism>
<comment type="caution">
    <text evidence="12">The sequence shown here is derived from an EMBL/GenBank/DDBJ whole genome shotgun (WGS) entry which is preliminary data.</text>
</comment>
<dbReference type="GO" id="GO:0005886">
    <property type="term" value="C:plasma membrane"/>
    <property type="evidence" value="ECO:0007669"/>
    <property type="project" value="UniProtKB-SubCell"/>
</dbReference>
<keyword evidence="3" id="KW-1003">Cell membrane</keyword>
<keyword evidence="2" id="KW-0813">Transport</keyword>
<dbReference type="SUPFAM" id="SSF52540">
    <property type="entry name" value="P-loop containing nucleoside triphosphate hydrolases"/>
    <property type="match status" value="1"/>
</dbReference>
<dbReference type="Pfam" id="PF00005">
    <property type="entry name" value="ABC_tran"/>
    <property type="match status" value="1"/>
</dbReference>
<dbReference type="PROSITE" id="PS50929">
    <property type="entry name" value="ABC_TM1F"/>
    <property type="match status" value="1"/>
</dbReference>
<reference evidence="12 13" key="1">
    <citation type="submission" date="2018-05" db="EMBL/GenBank/DDBJ databases">
        <title>Reference genomes for bee gut microbiota database.</title>
        <authorList>
            <person name="Ellegaard K.M."/>
        </authorList>
    </citation>
    <scope>NUCLEOTIDE SEQUENCE [LARGE SCALE GENOMIC DNA]</scope>
    <source>
        <strain evidence="12 13">ESL0182</strain>
    </source>
</reference>
<evidence type="ECO:0000256" key="5">
    <source>
        <dbReference type="ARBA" id="ARBA00022741"/>
    </source>
</evidence>
<dbReference type="GO" id="GO:0016887">
    <property type="term" value="F:ATP hydrolysis activity"/>
    <property type="evidence" value="ECO:0007669"/>
    <property type="project" value="InterPro"/>
</dbReference>
<evidence type="ECO:0000256" key="6">
    <source>
        <dbReference type="ARBA" id="ARBA00022840"/>
    </source>
</evidence>
<dbReference type="InterPro" id="IPR011527">
    <property type="entry name" value="ABC1_TM_dom"/>
</dbReference>
<evidence type="ECO:0000256" key="4">
    <source>
        <dbReference type="ARBA" id="ARBA00022692"/>
    </source>
</evidence>
<dbReference type="PANTHER" id="PTHR43394">
    <property type="entry name" value="ATP-DEPENDENT PERMEASE MDL1, MITOCHONDRIAL"/>
    <property type="match status" value="1"/>
</dbReference>
<dbReference type="InterPro" id="IPR036640">
    <property type="entry name" value="ABC1_TM_sf"/>
</dbReference>
<keyword evidence="13" id="KW-1185">Reference proteome</keyword>
<dbReference type="InterPro" id="IPR017871">
    <property type="entry name" value="ABC_transporter-like_CS"/>
</dbReference>
<dbReference type="InterPro" id="IPR003439">
    <property type="entry name" value="ABC_transporter-like_ATP-bd"/>
</dbReference>
<keyword evidence="4 9" id="KW-0812">Transmembrane</keyword>
<dbReference type="Pfam" id="PF00664">
    <property type="entry name" value="ABC_membrane"/>
    <property type="match status" value="1"/>
</dbReference>
<dbReference type="SMART" id="SM00382">
    <property type="entry name" value="AAA"/>
    <property type="match status" value="1"/>
</dbReference>
<comment type="subcellular location">
    <subcellularLocation>
        <location evidence="1">Cell membrane</location>
        <topology evidence="1">Multi-pass membrane protein</topology>
    </subcellularLocation>
</comment>
<evidence type="ECO:0000256" key="8">
    <source>
        <dbReference type="ARBA" id="ARBA00023136"/>
    </source>
</evidence>
<feature type="domain" description="ABC transmembrane type-1" evidence="11">
    <location>
        <begin position="23"/>
        <end position="297"/>
    </location>
</feature>
<dbReference type="SUPFAM" id="SSF90123">
    <property type="entry name" value="ABC transporter transmembrane region"/>
    <property type="match status" value="1"/>
</dbReference>
<dbReference type="FunFam" id="3.40.50.300:FF:000221">
    <property type="entry name" value="Multidrug ABC transporter ATP-binding protein"/>
    <property type="match status" value="1"/>
</dbReference>
<proteinExistence type="predicted"/>
<evidence type="ECO:0000256" key="9">
    <source>
        <dbReference type="SAM" id="Phobius"/>
    </source>
</evidence>
<evidence type="ECO:0000259" key="10">
    <source>
        <dbReference type="PROSITE" id="PS50893"/>
    </source>
</evidence>
<dbReference type="PANTHER" id="PTHR43394:SF1">
    <property type="entry name" value="ATP-BINDING CASSETTE SUB-FAMILY B MEMBER 10, MITOCHONDRIAL"/>
    <property type="match status" value="1"/>
</dbReference>
<feature type="transmembrane region" description="Helical" evidence="9">
    <location>
        <begin position="26"/>
        <end position="49"/>
    </location>
</feature>